<dbReference type="EC" id="3.5.1.88" evidence="2"/>
<dbReference type="EMBL" id="PQAP01000128">
    <property type="protein sequence ID" value="PWB71062.1"/>
    <property type="molecule type" value="Genomic_DNA"/>
</dbReference>
<keyword evidence="2" id="KW-0479">Metal-binding</keyword>
<dbReference type="GO" id="GO:0006412">
    <property type="term" value="P:translation"/>
    <property type="evidence" value="ECO:0007669"/>
    <property type="project" value="UniProtKB-UniRule"/>
</dbReference>
<dbReference type="SUPFAM" id="SSF56420">
    <property type="entry name" value="Peptide deformylase"/>
    <property type="match status" value="1"/>
</dbReference>
<evidence type="ECO:0000256" key="2">
    <source>
        <dbReference type="HAMAP-Rule" id="MF_00163"/>
    </source>
</evidence>
<comment type="cofactor">
    <cofactor evidence="2">
        <name>Fe(2+)</name>
        <dbReference type="ChEBI" id="CHEBI:29033"/>
    </cofactor>
    <text evidence="2">Binds 1 Fe(2+) ion.</text>
</comment>
<feature type="binding site" evidence="2">
    <location>
        <position position="93"/>
    </location>
    <ligand>
        <name>Fe cation</name>
        <dbReference type="ChEBI" id="CHEBI:24875"/>
    </ligand>
</feature>
<keyword evidence="2" id="KW-0378">Hydrolase</keyword>
<comment type="similarity">
    <text evidence="1 2">Belongs to the polypeptide deformylase family.</text>
</comment>
<evidence type="ECO:0000256" key="1">
    <source>
        <dbReference type="ARBA" id="ARBA00010759"/>
    </source>
</evidence>
<keyword evidence="2" id="KW-0648">Protein biosynthesis</keyword>
<dbReference type="AlphaFoldDB" id="A0A855X2Q1"/>
<reference evidence="3 4" key="1">
    <citation type="journal article" date="2018" name="ISME J.">
        <title>A methanotrophic archaeon couples anaerobic oxidation of methane to Fe(III) reduction.</title>
        <authorList>
            <person name="Cai C."/>
            <person name="Leu A.O."/>
            <person name="Xie G.J."/>
            <person name="Guo J."/>
            <person name="Feng Y."/>
            <person name="Zhao J.X."/>
            <person name="Tyson G.W."/>
            <person name="Yuan Z."/>
            <person name="Hu S."/>
        </authorList>
    </citation>
    <scope>NUCLEOTIDE SEQUENCE [LARGE SCALE GENOMIC DNA]</scope>
    <source>
        <strain evidence="3">FeB_12</strain>
    </source>
</reference>
<dbReference type="Proteomes" id="UP000250918">
    <property type="component" value="Unassembled WGS sequence"/>
</dbReference>
<sequence length="168" mass="18657">MAVRPIVKYGDPVLREISQPVTEVNQEIKSLVSDMKDTLNHAQGLGLAAVQVGVVKRIFIVDLSAIDINATLKVFINPEILETRGQIELEEGCLSFPGIYQSCTRPAWVKVRALDLDGRPFEMEAEGMTARAILHEYDHLEGKLFIDYISPIARTLLRGRLKKLAAAS</sequence>
<proteinExistence type="inferred from homology"/>
<dbReference type="InterPro" id="IPR023635">
    <property type="entry name" value="Peptide_deformylase"/>
</dbReference>
<name>A0A855X2Q1_9BACT</name>
<keyword evidence="2" id="KW-0408">Iron</keyword>
<dbReference type="NCBIfam" id="NF001159">
    <property type="entry name" value="PRK00150.1-3"/>
    <property type="match status" value="1"/>
</dbReference>
<evidence type="ECO:0000313" key="3">
    <source>
        <dbReference type="EMBL" id="PWB71062.1"/>
    </source>
</evidence>
<dbReference type="CDD" id="cd00487">
    <property type="entry name" value="Pep_deformylase"/>
    <property type="match status" value="1"/>
</dbReference>
<dbReference type="NCBIfam" id="TIGR00079">
    <property type="entry name" value="pept_deformyl"/>
    <property type="match status" value="1"/>
</dbReference>
<feature type="binding site" evidence="2">
    <location>
        <position position="139"/>
    </location>
    <ligand>
        <name>Fe cation</name>
        <dbReference type="ChEBI" id="CHEBI:24875"/>
    </ligand>
</feature>
<dbReference type="GO" id="GO:0046872">
    <property type="term" value="F:metal ion binding"/>
    <property type="evidence" value="ECO:0007669"/>
    <property type="project" value="UniProtKB-KW"/>
</dbReference>
<comment type="catalytic activity">
    <reaction evidence="2">
        <text>N-terminal N-formyl-L-methionyl-[peptide] + H2O = N-terminal L-methionyl-[peptide] + formate</text>
        <dbReference type="Rhea" id="RHEA:24420"/>
        <dbReference type="Rhea" id="RHEA-COMP:10639"/>
        <dbReference type="Rhea" id="RHEA-COMP:10640"/>
        <dbReference type="ChEBI" id="CHEBI:15377"/>
        <dbReference type="ChEBI" id="CHEBI:15740"/>
        <dbReference type="ChEBI" id="CHEBI:49298"/>
        <dbReference type="ChEBI" id="CHEBI:64731"/>
        <dbReference type="EC" id="3.5.1.88"/>
    </reaction>
</comment>
<dbReference type="HAMAP" id="MF_00163">
    <property type="entry name" value="Pep_deformylase"/>
    <property type="match status" value="1"/>
</dbReference>
<gene>
    <name evidence="2 3" type="primary">def</name>
    <name evidence="3" type="ORF">C3F09_08380</name>
</gene>
<dbReference type="GO" id="GO:0042586">
    <property type="term" value="F:peptide deformylase activity"/>
    <property type="evidence" value="ECO:0007669"/>
    <property type="project" value="UniProtKB-UniRule"/>
</dbReference>
<dbReference type="Pfam" id="PF01327">
    <property type="entry name" value="Pep_deformylase"/>
    <property type="match status" value="1"/>
</dbReference>
<accession>A0A855X2Q1</accession>
<evidence type="ECO:0000313" key="4">
    <source>
        <dbReference type="Proteomes" id="UP000250918"/>
    </source>
</evidence>
<dbReference type="PANTHER" id="PTHR10458">
    <property type="entry name" value="PEPTIDE DEFORMYLASE"/>
    <property type="match status" value="1"/>
</dbReference>
<comment type="caution">
    <text evidence="3">The sequence shown here is derived from an EMBL/GenBank/DDBJ whole genome shotgun (WGS) entry which is preliminary data.</text>
</comment>
<dbReference type="PIRSF" id="PIRSF004749">
    <property type="entry name" value="Pep_def"/>
    <property type="match status" value="1"/>
</dbReference>
<dbReference type="PRINTS" id="PR01576">
    <property type="entry name" value="PDEFORMYLASE"/>
</dbReference>
<comment type="function">
    <text evidence="2">Removes the formyl group from the N-terminal Met of newly synthesized proteins. Requires at least a dipeptide for an efficient rate of reaction. N-terminal L-methionine is a prerequisite for activity but the enzyme has broad specificity at other positions.</text>
</comment>
<dbReference type="InterPro" id="IPR036821">
    <property type="entry name" value="Peptide_deformylase_sf"/>
</dbReference>
<dbReference type="Gene3D" id="3.90.45.10">
    <property type="entry name" value="Peptide deformylase"/>
    <property type="match status" value="1"/>
</dbReference>
<feature type="active site" evidence="2">
    <location>
        <position position="136"/>
    </location>
</feature>
<dbReference type="PANTHER" id="PTHR10458:SF22">
    <property type="entry name" value="PEPTIDE DEFORMYLASE"/>
    <property type="match status" value="1"/>
</dbReference>
<feature type="binding site" evidence="2">
    <location>
        <position position="135"/>
    </location>
    <ligand>
        <name>Fe cation</name>
        <dbReference type="ChEBI" id="CHEBI:24875"/>
    </ligand>
</feature>
<organism evidence="3 4">
    <name type="scientific">candidate division GN15 bacterium</name>
    <dbReference type="NCBI Taxonomy" id="2072418"/>
    <lineage>
        <taxon>Bacteria</taxon>
        <taxon>candidate division GN15</taxon>
    </lineage>
</organism>
<protein>
    <recommendedName>
        <fullName evidence="2">Peptide deformylase</fullName>
        <shortName evidence="2">PDF</shortName>
        <ecNumber evidence="2">3.5.1.88</ecNumber>
    </recommendedName>
    <alternativeName>
        <fullName evidence="2">Polypeptide deformylase</fullName>
    </alternativeName>
</protein>